<dbReference type="PROSITE" id="PS51046">
    <property type="entry name" value="GON"/>
    <property type="match status" value="1"/>
</dbReference>
<keyword evidence="3" id="KW-1185">Reference proteome</keyword>
<dbReference type="AlphaFoldDB" id="A0A915DUV8"/>
<name>A0A915DUV8_9BILA</name>
<evidence type="ECO:0000259" key="2">
    <source>
        <dbReference type="PROSITE" id="PS51046"/>
    </source>
</evidence>
<protein>
    <submittedName>
        <fullName evidence="4">GON domain-containing protein</fullName>
    </submittedName>
</protein>
<feature type="domain" description="GON" evidence="2">
    <location>
        <begin position="55"/>
        <end position="253"/>
    </location>
</feature>
<keyword evidence="1" id="KW-0479">Metal-binding</keyword>
<dbReference type="WBParaSite" id="jg23740">
    <property type="protein sequence ID" value="jg23740"/>
    <property type="gene ID" value="jg23740"/>
</dbReference>
<dbReference type="Pfam" id="PF08685">
    <property type="entry name" value="GON"/>
    <property type="match status" value="1"/>
</dbReference>
<dbReference type="GO" id="GO:0004222">
    <property type="term" value="F:metalloendopeptidase activity"/>
    <property type="evidence" value="ECO:0007669"/>
    <property type="project" value="InterPro"/>
</dbReference>
<dbReference type="Proteomes" id="UP000887574">
    <property type="component" value="Unplaced"/>
</dbReference>
<reference evidence="4" key="1">
    <citation type="submission" date="2022-11" db="UniProtKB">
        <authorList>
            <consortium name="WormBaseParasite"/>
        </authorList>
    </citation>
    <scope>IDENTIFICATION</scope>
</reference>
<proteinExistence type="predicted"/>
<evidence type="ECO:0000313" key="3">
    <source>
        <dbReference type="Proteomes" id="UP000887574"/>
    </source>
</evidence>
<evidence type="ECO:0000313" key="4">
    <source>
        <dbReference type="WBParaSite" id="jg23740"/>
    </source>
</evidence>
<dbReference type="InterPro" id="IPR012314">
    <property type="entry name" value="Pept_M12B_GON-ADAMTSs"/>
</dbReference>
<dbReference type="GO" id="GO:0008270">
    <property type="term" value="F:zinc ion binding"/>
    <property type="evidence" value="ECO:0007669"/>
    <property type="project" value="InterPro"/>
</dbReference>
<evidence type="ECO:0000256" key="1">
    <source>
        <dbReference type="ARBA" id="ARBA00022723"/>
    </source>
</evidence>
<accession>A0A915DUV8</accession>
<organism evidence="3 4">
    <name type="scientific">Ditylenchus dipsaci</name>
    <dbReference type="NCBI Taxonomy" id="166011"/>
    <lineage>
        <taxon>Eukaryota</taxon>
        <taxon>Metazoa</taxon>
        <taxon>Ecdysozoa</taxon>
        <taxon>Nematoda</taxon>
        <taxon>Chromadorea</taxon>
        <taxon>Rhabditida</taxon>
        <taxon>Tylenchina</taxon>
        <taxon>Tylenchomorpha</taxon>
        <taxon>Sphaerularioidea</taxon>
        <taxon>Anguinidae</taxon>
        <taxon>Anguininae</taxon>
        <taxon>Ditylenchus</taxon>
    </lineage>
</organism>
<sequence length="253" mass="28668">MEHWPLVSLFQELWARFSKTKSQVSRQTGERIARDQCEKTDRPRRREPCFLRNCLPNDCAELKAQNTAGLADGNYTVLVAGFRVEVYCYSMNETIPKTYLNVKPDTNFAEFYGKRLSYPYSCPFEGRRNDSCACTNDGHASSGMSHFSKVRVDFHNMKINPNDFTFAHTEHGNAVPYGSAGDCYSMSDCPQGRFSIDLRLTGLRVVDDLQWVDQGYRTSSRIERSENNAVIEDNVAATVANVLPTDSKDLSLK</sequence>